<evidence type="ECO:0000313" key="11">
    <source>
        <dbReference type="EMBL" id="QWY81980.1"/>
    </source>
</evidence>
<dbReference type="Gene3D" id="3.10.150.10">
    <property type="entry name" value="DNA Polymerase III, subunit A, domain 2"/>
    <property type="match status" value="3"/>
</dbReference>
<dbReference type="GO" id="GO:0008408">
    <property type="term" value="F:3'-5' exonuclease activity"/>
    <property type="evidence" value="ECO:0007669"/>
    <property type="project" value="InterPro"/>
</dbReference>
<keyword evidence="7" id="KW-0239">DNA-directed DNA polymerase</keyword>
<evidence type="ECO:0000256" key="4">
    <source>
        <dbReference type="ARBA" id="ARBA00022679"/>
    </source>
</evidence>
<dbReference type="GO" id="GO:0009360">
    <property type="term" value="C:DNA polymerase III complex"/>
    <property type="evidence" value="ECO:0007669"/>
    <property type="project" value="InterPro"/>
</dbReference>
<dbReference type="GO" id="GO:0006271">
    <property type="term" value="P:DNA strand elongation involved in DNA replication"/>
    <property type="evidence" value="ECO:0007669"/>
    <property type="project" value="TreeGrafter"/>
</dbReference>
<dbReference type="Pfam" id="PF02767">
    <property type="entry name" value="DNA_pol3_beta_2"/>
    <property type="match status" value="1"/>
</dbReference>
<dbReference type="Proteomes" id="UP000693758">
    <property type="component" value="Segment"/>
</dbReference>
<dbReference type="PANTHER" id="PTHR30478:SF0">
    <property type="entry name" value="BETA SLIDING CLAMP"/>
    <property type="match status" value="1"/>
</dbReference>
<keyword evidence="3" id="KW-0963">Cytoplasm</keyword>
<evidence type="ECO:0000256" key="8">
    <source>
        <dbReference type="ARBA" id="ARBA00023125"/>
    </source>
</evidence>
<keyword evidence="8" id="KW-0238">DNA-binding</keyword>
<accession>A0A8F3IMW2</accession>
<evidence type="ECO:0000313" key="12">
    <source>
        <dbReference type="Proteomes" id="UP000693758"/>
    </source>
</evidence>
<dbReference type="Pfam" id="PF00712">
    <property type="entry name" value="DNA_pol3_beta"/>
    <property type="match status" value="1"/>
</dbReference>
<dbReference type="GO" id="GO:0003887">
    <property type="term" value="F:DNA-directed DNA polymerase activity"/>
    <property type="evidence" value="ECO:0007669"/>
    <property type="project" value="UniProtKB-KW"/>
</dbReference>
<keyword evidence="6" id="KW-0235">DNA replication</keyword>
<comment type="subcellular location">
    <subcellularLocation>
        <location evidence="1">Cytoplasm</location>
    </subcellularLocation>
</comment>
<dbReference type="CDD" id="cd00140">
    <property type="entry name" value="beta_clamp"/>
    <property type="match status" value="1"/>
</dbReference>
<name>A0A8F3IMW2_9CAUD</name>
<keyword evidence="5" id="KW-0548">Nucleotidyltransferase</keyword>
<dbReference type="GO" id="GO:0003677">
    <property type="term" value="F:DNA binding"/>
    <property type="evidence" value="ECO:0007669"/>
    <property type="project" value="UniProtKB-KW"/>
</dbReference>
<feature type="domain" description="DNA polymerase III beta sliding clamp central" evidence="10">
    <location>
        <begin position="153"/>
        <end position="247"/>
    </location>
</feature>
<evidence type="ECO:0000256" key="2">
    <source>
        <dbReference type="ARBA" id="ARBA00010752"/>
    </source>
</evidence>
<sequence>MTMTTTEATKEAAPVTKFAATASARAWLDALNIAALTLSRKPPLPILAHVLISSSAERVTITSNNYEASITADVAGATGESFDVLLPLRFVVDTIKVIASDKASDVELTVMDFLDRKVAVLASEGFKYPIVAHYSLDEFPRFDSASGPAAFSIAAEQLKLAIKRTTVASSKDRTLPILTGLKFTSEAADSVLRVEATDRYRLSFVREPAYVKRDTSFLIDNELLFKLLPKIKQKQPVSFVVSGEELSAPTIKMIFETFTVSIIGIAGDYPQLKKLFAESYEHSFTADRDALIRSARVAERLSARYTPCTFELLGGTLYLKPNRDGLDSLSYGLLSVPAVGITPRASELQQFAVNPLYLLDALKHLDAGEVTISFNSVIKPIVFSNSLGASDDAPFRYLLMPVRMPS</sequence>
<dbReference type="PANTHER" id="PTHR30478">
    <property type="entry name" value="DNA POLYMERASE III SUBUNIT BETA"/>
    <property type="match status" value="1"/>
</dbReference>
<evidence type="ECO:0000259" key="9">
    <source>
        <dbReference type="Pfam" id="PF00712"/>
    </source>
</evidence>
<dbReference type="InterPro" id="IPR022637">
    <property type="entry name" value="DNA_polIII_beta_cen"/>
</dbReference>
<dbReference type="EMBL" id="MW862982">
    <property type="protein sequence ID" value="QWY81980.1"/>
    <property type="molecule type" value="Genomic_DNA"/>
</dbReference>
<evidence type="ECO:0000256" key="3">
    <source>
        <dbReference type="ARBA" id="ARBA00022490"/>
    </source>
</evidence>
<evidence type="ECO:0000256" key="5">
    <source>
        <dbReference type="ARBA" id="ARBA00022695"/>
    </source>
</evidence>
<dbReference type="SUPFAM" id="SSF55979">
    <property type="entry name" value="DNA clamp"/>
    <property type="match status" value="3"/>
</dbReference>
<organism evidence="11 12">
    <name type="scientific">Arthrobacter phage Sicarius2</name>
    <dbReference type="NCBI Taxonomy" id="2836090"/>
    <lineage>
        <taxon>Viruses</taxon>
        <taxon>Duplodnaviria</taxon>
        <taxon>Heunggongvirae</taxon>
        <taxon>Uroviricota</taxon>
        <taxon>Caudoviricetes</taxon>
        <taxon>Berryhillviridae</taxon>
        <taxon>Sicariusvirus</taxon>
        <taxon>Sicariusvirus sicarius2</taxon>
    </lineage>
</organism>
<gene>
    <name evidence="11" type="primary">75</name>
    <name evidence="11" type="ORF">SEA_SICARIUS2_75</name>
</gene>
<dbReference type="InterPro" id="IPR001001">
    <property type="entry name" value="DNA_polIII_beta"/>
</dbReference>
<evidence type="ECO:0000256" key="7">
    <source>
        <dbReference type="ARBA" id="ARBA00022932"/>
    </source>
</evidence>
<evidence type="ECO:0000259" key="10">
    <source>
        <dbReference type="Pfam" id="PF02767"/>
    </source>
</evidence>
<keyword evidence="12" id="KW-1185">Reference proteome</keyword>
<evidence type="ECO:0000256" key="1">
    <source>
        <dbReference type="ARBA" id="ARBA00004496"/>
    </source>
</evidence>
<reference evidence="11" key="1">
    <citation type="submission" date="2021-04" db="EMBL/GenBank/DDBJ databases">
        <authorList>
            <person name="Black C."/>
            <person name="Barkhordar M.H."/>
            <person name="Chen C."/>
            <person name="Chin S.C."/>
            <person name="Fang R."/>
            <person name="Fontenot L.A."/>
            <person name="Fulinara C.P."/>
            <person name="Gaeta R."/>
            <person name="Hong M.-L.O."/>
            <person name="Jiang B.L."/>
            <person name="Kapinos A."/>
            <person name="Komaranchath M."/>
            <person name="Lan W.C."/>
            <person name="Mirjafari-Firoozabadi S.-A."/>
            <person name="Padua J.-W.P."/>
            <person name="Ramarapu R."/>
            <person name="Santana M.G."/>
            <person name="Shaffer R.D."/>
            <person name="Soumakis M."/>
            <person name="Torres N.C."/>
            <person name="Tseng A."/>
            <person name="Venkatesh S."/>
            <person name="Wang V."/>
            <person name="Yanovsky A.O."/>
            <person name="Nguyen M.A."/>
            <person name="Swift C.M."/>
            <person name="Mayet R.A."/>
            <person name="Chen A."/>
            <person name="Demo S."/>
            <person name="Tse V.Y."/>
            <person name="Garlena R.A."/>
            <person name="Russell D.A."/>
            <person name="Pope W.H."/>
            <person name="Jacobs-Sera D."/>
            <person name="Hatfull G.F."/>
            <person name="Reddi K."/>
            <person name="Moberg-Parker J."/>
            <person name="Freise A.C."/>
        </authorList>
    </citation>
    <scope>NUCLEOTIDE SEQUENCE</scope>
</reference>
<feature type="domain" description="DNA polymerase III beta sliding clamp N-terminal" evidence="9">
    <location>
        <begin position="26"/>
        <end position="115"/>
    </location>
</feature>
<keyword evidence="4" id="KW-0808">Transferase</keyword>
<dbReference type="InterPro" id="IPR046938">
    <property type="entry name" value="DNA_clamp_sf"/>
</dbReference>
<dbReference type="InterPro" id="IPR022634">
    <property type="entry name" value="DNA_polIII_beta_N"/>
</dbReference>
<proteinExistence type="inferred from homology"/>
<comment type="similarity">
    <text evidence="2">Belongs to the beta sliding clamp family.</text>
</comment>
<protein>
    <submittedName>
        <fullName evidence="11">DNA polymerase III sliding clamp</fullName>
    </submittedName>
</protein>
<evidence type="ECO:0000256" key="6">
    <source>
        <dbReference type="ARBA" id="ARBA00022705"/>
    </source>
</evidence>
<dbReference type="SMART" id="SM00480">
    <property type="entry name" value="POL3Bc"/>
    <property type="match status" value="1"/>
</dbReference>